<dbReference type="OrthoDB" id="10001917at2"/>
<dbReference type="Proteomes" id="UP000245838">
    <property type="component" value="Chromosome sggmmb4_Chromosome"/>
</dbReference>
<protein>
    <submittedName>
        <fullName evidence="1">Uncharacterized protein</fullName>
    </submittedName>
</protein>
<proteinExistence type="predicted"/>
<organism evidence="1 2">
    <name type="scientific">Sodalis glossinidius (strain morsitans)</name>
    <dbReference type="NCBI Taxonomy" id="343509"/>
    <lineage>
        <taxon>Bacteria</taxon>
        <taxon>Pseudomonadati</taxon>
        <taxon>Pseudomonadota</taxon>
        <taxon>Gammaproteobacteria</taxon>
        <taxon>Enterobacterales</taxon>
        <taxon>Bruguierivoracaceae</taxon>
        <taxon>Sodalis</taxon>
    </lineage>
</organism>
<evidence type="ECO:0000313" key="1">
    <source>
        <dbReference type="EMBL" id="CRL46038.1"/>
    </source>
</evidence>
<name>A0A193QLR4_SODGM</name>
<reference evidence="1 2" key="1">
    <citation type="submission" date="2015-05" db="EMBL/GenBank/DDBJ databases">
        <authorList>
            <person name="Goodhead I."/>
        </authorList>
    </citation>
    <scope>NUCLEOTIDE SEQUENCE [LARGE SCALE GENOMIC DNA]</scope>
    <source>
        <strain evidence="2">morsitans</strain>
    </source>
</reference>
<accession>A0A193QLR4</accession>
<dbReference type="RefSeq" id="WP_148203555.1">
    <property type="nucleotide sequence ID" value="NC_007712.1"/>
</dbReference>
<sequence length="115" mass="11894">MSLLPMAFGGWQNGYLRFGNKQALTTAPGSANSLTRAAIMGKVYKFASKVTSVKNTVLDFVRKHPKTLTATIGITTLLVGVSLANPGLASTGIAAIITAIVYISPATAASPTKPD</sequence>
<dbReference type="EMBL" id="LN854557">
    <property type="protein sequence ID" value="CRL46038.1"/>
    <property type="molecule type" value="Genomic_DNA"/>
</dbReference>
<evidence type="ECO:0000313" key="2">
    <source>
        <dbReference type="Proteomes" id="UP000245838"/>
    </source>
</evidence>
<gene>
    <name evidence="1" type="ORF">SGGMMB4_04270</name>
</gene>
<dbReference type="AlphaFoldDB" id="A0A193QLR4"/>